<dbReference type="SUPFAM" id="SSF50630">
    <property type="entry name" value="Acid proteases"/>
    <property type="match status" value="1"/>
</dbReference>
<dbReference type="PROSITE" id="PS00141">
    <property type="entry name" value="ASP_PROTEASE"/>
    <property type="match status" value="1"/>
</dbReference>
<gene>
    <name evidence="3" type="ORF">TKK_005703</name>
</gene>
<dbReference type="Gene3D" id="2.40.70.10">
    <property type="entry name" value="Acid Proteases"/>
    <property type="match status" value="1"/>
</dbReference>
<evidence type="ECO:0000256" key="1">
    <source>
        <dbReference type="SAM" id="MobiDB-lite"/>
    </source>
</evidence>
<feature type="compositionally biased region" description="Basic and acidic residues" evidence="1">
    <location>
        <begin position="734"/>
        <end position="743"/>
    </location>
</feature>
<feature type="domain" description="CCHC-type" evidence="2">
    <location>
        <begin position="393"/>
        <end position="409"/>
    </location>
</feature>
<dbReference type="InterPro" id="IPR001878">
    <property type="entry name" value="Znf_CCHC"/>
</dbReference>
<dbReference type="EMBL" id="JBJJXI010000049">
    <property type="protein sequence ID" value="KAL3401068.1"/>
    <property type="molecule type" value="Genomic_DNA"/>
</dbReference>
<evidence type="ECO:0000313" key="4">
    <source>
        <dbReference type="Proteomes" id="UP001627154"/>
    </source>
</evidence>
<reference evidence="3 4" key="1">
    <citation type="journal article" date="2024" name="bioRxiv">
        <title>A reference genome for Trichogramma kaykai: A tiny desert-dwelling parasitoid wasp with competing sex-ratio distorters.</title>
        <authorList>
            <person name="Culotta J."/>
            <person name="Lindsey A.R."/>
        </authorList>
    </citation>
    <scope>NUCLEOTIDE SEQUENCE [LARGE SCALE GENOMIC DNA]</scope>
    <source>
        <strain evidence="3 4">KSX58</strain>
    </source>
</reference>
<feature type="compositionally biased region" description="Polar residues" evidence="1">
    <location>
        <begin position="744"/>
        <end position="753"/>
    </location>
</feature>
<dbReference type="AlphaFoldDB" id="A0ABD2X844"/>
<proteinExistence type="predicted"/>
<feature type="domain" description="CCHC-type" evidence="2">
    <location>
        <begin position="420"/>
        <end position="436"/>
    </location>
</feature>
<feature type="compositionally biased region" description="Basic and acidic residues" evidence="1">
    <location>
        <begin position="30"/>
        <end position="41"/>
    </location>
</feature>
<dbReference type="InterPro" id="IPR021109">
    <property type="entry name" value="Peptidase_aspartic_dom_sf"/>
</dbReference>
<feature type="domain" description="CCHC-type" evidence="2">
    <location>
        <begin position="448"/>
        <end position="464"/>
    </location>
</feature>
<dbReference type="InterPro" id="IPR001969">
    <property type="entry name" value="Aspartic_peptidase_AS"/>
</dbReference>
<dbReference type="SMART" id="SM00343">
    <property type="entry name" value="ZnF_C2HC"/>
    <property type="match status" value="3"/>
</dbReference>
<keyword evidence="4" id="KW-1185">Reference proteome</keyword>
<feature type="compositionally biased region" description="Polar residues" evidence="1">
    <location>
        <begin position="63"/>
        <end position="81"/>
    </location>
</feature>
<sequence length="841" mass="96455">MKDEGGGKIMREFVGLRAKAYYCQYDGSDNDVKKAKGDSSRRTSNNQAAVQPQPREGPAAAQKQFNSSQAAARSTQQTDDVTSLVDRQTIGRTSFFRLELDETEIAQIETENIKQELQKTVACIQDTLEKPEIKEGFFEKCFNKFLEYVKVKEEDLSEFYETVIENKSLITHNNLLEKFEREEASGTDEEEIQINNMAYNRGPSFKDIIQLVPNFSGRDRDEAIKFVKGCKHAEELLDDNQQKDFLKFIRVKLSGVAHECIDTTEMENIKALTDFVESNFGSDKLFFECYGDLAKLKQENNETVLSFYARLKDVEREIEAVARRDSKYNQSFKANLQTDLLAAFKRGLRWEIKARLTANTLDEARNEAIKIEREDGFDGDRNKFKSYNKNMTLCTICESKEHSTIDCDTLKSLGKVKVEKCSYCQSSEHQLSNCIKFNIDTRDKQPEKCSHCGSTDHHLNNCMKFALKDKDSCKKAKEPEVITINHMNQACCSHCKKQGQTMNNNSDFIKTIYGWKRPGPSFAGDRRTEVWRPQQQQQQQQQQQWQQELDSEMIYNINYKSPSPTITIIANELSDAVELMLDTGAAVSVIKYSEISKKAVVDFDKKILLRGITDNTIRSIGETIICLNNEIPVKFQVVKNDFPIQEGGILGTRFFAYKRVNINYDINCLQFNNYSIPFNIKTVYQERKGMNHISKGTIDSQQNTDARKTVNQRINNICGVQACNNNIENLKFSDNPKRSEKETATQSISNKMSTAHKRVESKEALSQSATENELLYEENNFCTQYTVRNVDRDILDKQRDNNEHFGTKGIVHSEKALSNEQIDDYDENFDKMDAVCSDNRV</sequence>
<protein>
    <recommendedName>
        <fullName evidence="2">CCHC-type domain-containing protein</fullName>
    </recommendedName>
</protein>
<name>A0ABD2X844_9HYME</name>
<organism evidence="3 4">
    <name type="scientific">Trichogramma kaykai</name>
    <dbReference type="NCBI Taxonomy" id="54128"/>
    <lineage>
        <taxon>Eukaryota</taxon>
        <taxon>Metazoa</taxon>
        <taxon>Ecdysozoa</taxon>
        <taxon>Arthropoda</taxon>
        <taxon>Hexapoda</taxon>
        <taxon>Insecta</taxon>
        <taxon>Pterygota</taxon>
        <taxon>Neoptera</taxon>
        <taxon>Endopterygota</taxon>
        <taxon>Hymenoptera</taxon>
        <taxon>Apocrita</taxon>
        <taxon>Proctotrupomorpha</taxon>
        <taxon>Chalcidoidea</taxon>
        <taxon>Trichogrammatidae</taxon>
        <taxon>Trichogramma</taxon>
    </lineage>
</organism>
<accession>A0ABD2X844</accession>
<feature type="region of interest" description="Disordered" evidence="1">
    <location>
        <begin position="27"/>
        <end position="83"/>
    </location>
</feature>
<evidence type="ECO:0000259" key="2">
    <source>
        <dbReference type="SMART" id="SM00343"/>
    </source>
</evidence>
<comment type="caution">
    <text evidence="3">The sequence shown here is derived from an EMBL/GenBank/DDBJ whole genome shotgun (WGS) entry which is preliminary data.</text>
</comment>
<evidence type="ECO:0000313" key="3">
    <source>
        <dbReference type="EMBL" id="KAL3401068.1"/>
    </source>
</evidence>
<dbReference type="Proteomes" id="UP001627154">
    <property type="component" value="Unassembled WGS sequence"/>
</dbReference>
<feature type="region of interest" description="Disordered" evidence="1">
    <location>
        <begin position="732"/>
        <end position="765"/>
    </location>
</feature>